<evidence type="ECO:0000256" key="7">
    <source>
        <dbReference type="ARBA" id="ARBA00037085"/>
    </source>
</evidence>
<accession>A0ABN2N9D0</accession>
<evidence type="ECO:0000313" key="15">
    <source>
        <dbReference type="Proteomes" id="UP001500449"/>
    </source>
</evidence>
<dbReference type="InterPro" id="IPR006091">
    <property type="entry name" value="Acyl-CoA_Oxase/DH_mid-dom"/>
</dbReference>
<dbReference type="PANTHER" id="PTHR48083">
    <property type="entry name" value="MEDIUM-CHAIN SPECIFIC ACYL-COA DEHYDROGENASE, MITOCHONDRIAL-RELATED"/>
    <property type="match status" value="1"/>
</dbReference>
<evidence type="ECO:0000256" key="1">
    <source>
        <dbReference type="ARBA" id="ARBA00001974"/>
    </source>
</evidence>
<dbReference type="SUPFAM" id="SSF47203">
    <property type="entry name" value="Acyl-CoA dehydrogenase C-terminal domain-like"/>
    <property type="match status" value="1"/>
</dbReference>
<evidence type="ECO:0000256" key="4">
    <source>
        <dbReference type="ARBA" id="ARBA00022630"/>
    </source>
</evidence>
<feature type="domain" description="Acyl-CoA dehydrogenase/oxidase N-terminal" evidence="13">
    <location>
        <begin position="8"/>
        <end position="121"/>
    </location>
</feature>
<evidence type="ECO:0000256" key="9">
    <source>
        <dbReference type="ARBA" id="ARBA00042660"/>
    </source>
</evidence>
<comment type="cofactor">
    <cofactor evidence="1 10">
        <name>FAD</name>
        <dbReference type="ChEBI" id="CHEBI:57692"/>
    </cofactor>
</comment>
<evidence type="ECO:0000313" key="14">
    <source>
        <dbReference type="EMBL" id="GAA1858801.1"/>
    </source>
</evidence>
<dbReference type="SUPFAM" id="SSF56645">
    <property type="entry name" value="Acyl-CoA dehydrogenase NM domain-like"/>
    <property type="match status" value="1"/>
</dbReference>
<keyword evidence="6 10" id="KW-0560">Oxidoreductase</keyword>
<feature type="domain" description="Acyl-CoA dehydrogenase/oxidase C-terminal" evidence="11">
    <location>
        <begin position="233"/>
        <end position="381"/>
    </location>
</feature>
<name>A0ABN2N9D0_9PSEU</name>
<dbReference type="PIRSF" id="PIRSF016578">
    <property type="entry name" value="HsaA"/>
    <property type="match status" value="1"/>
</dbReference>
<dbReference type="Pfam" id="PF02771">
    <property type="entry name" value="Acyl-CoA_dh_N"/>
    <property type="match status" value="1"/>
</dbReference>
<reference evidence="14 15" key="1">
    <citation type="journal article" date="2019" name="Int. J. Syst. Evol. Microbiol.">
        <title>The Global Catalogue of Microorganisms (GCM) 10K type strain sequencing project: providing services to taxonomists for standard genome sequencing and annotation.</title>
        <authorList>
            <consortium name="The Broad Institute Genomics Platform"/>
            <consortium name="The Broad Institute Genome Sequencing Center for Infectious Disease"/>
            <person name="Wu L."/>
            <person name="Ma J."/>
        </authorList>
    </citation>
    <scope>NUCLEOTIDE SEQUENCE [LARGE SCALE GENOMIC DNA]</scope>
    <source>
        <strain evidence="14 15">JCM 16009</strain>
    </source>
</reference>
<gene>
    <name evidence="14" type="ORF">GCM10009836_43800</name>
</gene>
<protein>
    <recommendedName>
        <fullName evidence="8">Acyl-[acyl-carrier-protein] dehydrogenase MbtN</fullName>
    </recommendedName>
    <alternativeName>
        <fullName evidence="9">Mycobactin synthase protein N</fullName>
    </alternativeName>
</protein>
<keyword evidence="4 10" id="KW-0285">Flavoprotein</keyword>
<dbReference type="Pfam" id="PF00441">
    <property type="entry name" value="Acyl-CoA_dh_1"/>
    <property type="match status" value="1"/>
</dbReference>
<dbReference type="InterPro" id="IPR009075">
    <property type="entry name" value="AcylCo_DH/oxidase_C"/>
</dbReference>
<dbReference type="Gene3D" id="1.10.540.10">
    <property type="entry name" value="Acyl-CoA dehydrogenase/oxidase, N-terminal domain"/>
    <property type="match status" value="1"/>
</dbReference>
<dbReference type="InterPro" id="IPR006089">
    <property type="entry name" value="Acyl-CoA_DH_CS"/>
</dbReference>
<comment type="function">
    <text evidence="7">Catalyzes the dehydrogenation at the alpha-beta position of ACP-bound acyl chains. This results in the introduction of a double bond in the lipidic chain, which is further transferred to the epsilon-amino group of lysine residue in the mycobactin core by MbtK.</text>
</comment>
<comment type="caution">
    <text evidence="14">The sequence shown here is derived from an EMBL/GenBank/DDBJ whole genome shotgun (WGS) entry which is preliminary data.</text>
</comment>
<evidence type="ECO:0000256" key="10">
    <source>
        <dbReference type="RuleBase" id="RU362125"/>
    </source>
</evidence>
<dbReference type="EMBL" id="BAAAQK010000017">
    <property type="protein sequence ID" value="GAA1858801.1"/>
    <property type="molecule type" value="Genomic_DNA"/>
</dbReference>
<keyword evidence="15" id="KW-1185">Reference proteome</keyword>
<keyword evidence="5 10" id="KW-0274">FAD</keyword>
<sequence length="383" mass="41960">MRRSLYEADHDDFRVAFRAFLVKEVVPYREEWERAGRVPREVFTKAGASGFLGMDVPEEFGGGGVPDFRFQAVVSEEVMAQGVSAAGLGMTLHNDICVPYLLAYCTDEQKKRWLPGITSGEKIAAIAMTEPGTGSDLASITTTARREADHYVVDGAKTFITNGLNADLVITVVKTDPTQRHKGISLLMLERGMDGFERGRKLDKIGQHAQDTAELSFSGVRVPADNLLGPNEGEGFAQLVTNLPRERLSIAVAGVAAARAALSWTLEYVRERTAFGTPIGSFQNSRFALAELETEIDIVEHYVDDCVRALNVDELTAVDAAKAKYWATELQGRAVDRCLQLFGGYGYVSEYPIARAFCDARVTRIYGGTTEIMKEVIGRSLGV</sequence>
<evidence type="ECO:0000256" key="5">
    <source>
        <dbReference type="ARBA" id="ARBA00022827"/>
    </source>
</evidence>
<dbReference type="Gene3D" id="2.40.110.10">
    <property type="entry name" value="Butyryl-CoA Dehydrogenase, subunit A, domain 2"/>
    <property type="match status" value="1"/>
</dbReference>
<evidence type="ECO:0000256" key="2">
    <source>
        <dbReference type="ARBA" id="ARBA00005102"/>
    </source>
</evidence>
<dbReference type="InterPro" id="IPR013786">
    <property type="entry name" value="AcylCoA_DH/ox_N"/>
</dbReference>
<dbReference type="Gene3D" id="1.20.140.10">
    <property type="entry name" value="Butyryl-CoA Dehydrogenase, subunit A, domain 3"/>
    <property type="match status" value="1"/>
</dbReference>
<evidence type="ECO:0000256" key="6">
    <source>
        <dbReference type="ARBA" id="ARBA00023002"/>
    </source>
</evidence>
<dbReference type="Pfam" id="PF02770">
    <property type="entry name" value="Acyl-CoA_dh_M"/>
    <property type="match status" value="1"/>
</dbReference>
<evidence type="ECO:0000259" key="13">
    <source>
        <dbReference type="Pfam" id="PF02771"/>
    </source>
</evidence>
<proteinExistence type="inferred from homology"/>
<evidence type="ECO:0000256" key="3">
    <source>
        <dbReference type="ARBA" id="ARBA00009347"/>
    </source>
</evidence>
<dbReference type="PANTHER" id="PTHR48083:SF20">
    <property type="entry name" value="LONG-CHAIN SPECIFIC ACYL-COA DEHYDROGENASE, MITOCHONDRIAL"/>
    <property type="match status" value="1"/>
</dbReference>
<dbReference type="RefSeq" id="WP_344420085.1">
    <property type="nucleotide sequence ID" value="NZ_BAAAQK010000017.1"/>
</dbReference>
<evidence type="ECO:0000259" key="11">
    <source>
        <dbReference type="Pfam" id="PF00441"/>
    </source>
</evidence>
<dbReference type="InterPro" id="IPR050741">
    <property type="entry name" value="Acyl-CoA_dehydrogenase"/>
</dbReference>
<feature type="domain" description="Acyl-CoA oxidase/dehydrogenase middle" evidence="12">
    <location>
        <begin position="125"/>
        <end position="220"/>
    </location>
</feature>
<dbReference type="InterPro" id="IPR037069">
    <property type="entry name" value="AcylCoA_DH/ox_N_sf"/>
</dbReference>
<comment type="pathway">
    <text evidence="2">Siderophore biosynthesis; mycobactin biosynthesis.</text>
</comment>
<dbReference type="InterPro" id="IPR009100">
    <property type="entry name" value="AcylCoA_DH/oxidase_NM_dom_sf"/>
</dbReference>
<dbReference type="PROSITE" id="PS00073">
    <property type="entry name" value="ACYL_COA_DH_2"/>
    <property type="match status" value="1"/>
</dbReference>
<dbReference type="InterPro" id="IPR046373">
    <property type="entry name" value="Acyl-CoA_Oxase/DH_mid-dom_sf"/>
</dbReference>
<evidence type="ECO:0000256" key="8">
    <source>
        <dbReference type="ARBA" id="ARBA00040394"/>
    </source>
</evidence>
<dbReference type="Proteomes" id="UP001500449">
    <property type="component" value="Unassembled WGS sequence"/>
</dbReference>
<dbReference type="InterPro" id="IPR036250">
    <property type="entry name" value="AcylCo_DH-like_C"/>
</dbReference>
<evidence type="ECO:0000259" key="12">
    <source>
        <dbReference type="Pfam" id="PF02770"/>
    </source>
</evidence>
<organism evidence="14 15">
    <name type="scientific">Pseudonocardia ailaonensis</name>
    <dbReference type="NCBI Taxonomy" id="367279"/>
    <lineage>
        <taxon>Bacteria</taxon>
        <taxon>Bacillati</taxon>
        <taxon>Actinomycetota</taxon>
        <taxon>Actinomycetes</taxon>
        <taxon>Pseudonocardiales</taxon>
        <taxon>Pseudonocardiaceae</taxon>
        <taxon>Pseudonocardia</taxon>
    </lineage>
</organism>
<comment type="similarity">
    <text evidence="3 10">Belongs to the acyl-CoA dehydrogenase family.</text>
</comment>